<accession>A0ABV2Q5Y8</accession>
<dbReference type="RefSeq" id="WP_354441962.1">
    <property type="nucleotide sequence ID" value="NZ_JBEPSH010000002.1"/>
</dbReference>
<protein>
    <submittedName>
        <fullName evidence="3">Uncharacterized protein</fullName>
    </submittedName>
</protein>
<name>A0ABV2Q5Y8_9BURK</name>
<evidence type="ECO:0000256" key="2">
    <source>
        <dbReference type="SAM" id="SignalP"/>
    </source>
</evidence>
<dbReference type="EMBL" id="JBEPSH010000002">
    <property type="protein sequence ID" value="MET4576090.1"/>
    <property type="molecule type" value="Genomic_DNA"/>
</dbReference>
<sequence>MKACIALMALALTTGSALAKLPPLSDEAKAKAAEAAAKTAWSDKVAGYQLCQSQDRVAATYLAQARAAAKTVQPVTTPSCTDPGPFSYTPPEPKPIEASGAHSPPATAATPPSSGQPTAAPTGTKP</sequence>
<evidence type="ECO:0000313" key="4">
    <source>
        <dbReference type="Proteomes" id="UP001549320"/>
    </source>
</evidence>
<feature type="region of interest" description="Disordered" evidence="1">
    <location>
        <begin position="70"/>
        <end position="126"/>
    </location>
</feature>
<evidence type="ECO:0000313" key="3">
    <source>
        <dbReference type="EMBL" id="MET4576090.1"/>
    </source>
</evidence>
<keyword evidence="2" id="KW-0732">Signal</keyword>
<evidence type="ECO:0000256" key="1">
    <source>
        <dbReference type="SAM" id="MobiDB-lite"/>
    </source>
</evidence>
<dbReference type="Proteomes" id="UP001549320">
    <property type="component" value="Unassembled WGS sequence"/>
</dbReference>
<proteinExistence type="predicted"/>
<comment type="caution">
    <text evidence="3">The sequence shown here is derived from an EMBL/GenBank/DDBJ whole genome shotgun (WGS) entry which is preliminary data.</text>
</comment>
<reference evidence="3 4" key="1">
    <citation type="submission" date="2024-06" db="EMBL/GenBank/DDBJ databases">
        <title>Sorghum-associated microbial communities from plants grown in Nebraska, USA.</title>
        <authorList>
            <person name="Schachtman D."/>
        </authorList>
    </citation>
    <scope>NUCLEOTIDE SEQUENCE [LARGE SCALE GENOMIC DNA]</scope>
    <source>
        <strain evidence="3 4">2709</strain>
    </source>
</reference>
<feature type="chain" id="PRO_5045728704" evidence="2">
    <location>
        <begin position="20"/>
        <end position="126"/>
    </location>
</feature>
<feature type="compositionally biased region" description="Low complexity" evidence="1">
    <location>
        <begin position="98"/>
        <end position="126"/>
    </location>
</feature>
<organism evidence="3 4">
    <name type="scientific">Ottowia thiooxydans</name>
    <dbReference type="NCBI Taxonomy" id="219182"/>
    <lineage>
        <taxon>Bacteria</taxon>
        <taxon>Pseudomonadati</taxon>
        <taxon>Pseudomonadota</taxon>
        <taxon>Betaproteobacteria</taxon>
        <taxon>Burkholderiales</taxon>
        <taxon>Comamonadaceae</taxon>
        <taxon>Ottowia</taxon>
    </lineage>
</organism>
<keyword evidence="4" id="KW-1185">Reference proteome</keyword>
<gene>
    <name evidence="3" type="ORF">ABIE13_001190</name>
</gene>
<feature type="signal peptide" evidence="2">
    <location>
        <begin position="1"/>
        <end position="19"/>
    </location>
</feature>